<dbReference type="PANTHER" id="PTHR43591">
    <property type="entry name" value="METHYLTRANSFERASE"/>
    <property type="match status" value="1"/>
</dbReference>
<keyword evidence="3" id="KW-1185">Reference proteome</keyword>
<accession>A0A5D0CXQ0</accession>
<dbReference type="GO" id="GO:0008168">
    <property type="term" value="F:methyltransferase activity"/>
    <property type="evidence" value="ECO:0007669"/>
    <property type="project" value="UniProtKB-KW"/>
</dbReference>
<organism evidence="2 3">
    <name type="scientific">Paenibacillus faecis</name>
    <dbReference type="NCBI Taxonomy" id="862114"/>
    <lineage>
        <taxon>Bacteria</taxon>
        <taxon>Bacillati</taxon>
        <taxon>Bacillota</taxon>
        <taxon>Bacilli</taxon>
        <taxon>Bacillales</taxon>
        <taxon>Paenibacillaceae</taxon>
        <taxon>Paenibacillus</taxon>
    </lineage>
</organism>
<dbReference type="InterPro" id="IPR029063">
    <property type="entry name" value="SAM-dependent_MTases_sf"/>
</dbReference>
<evidence type="ECO:0000259" key="1">
    <source>
        <dbReference type="Pfam" id="PF13649"/>
    </source>
</evidence>
<feature type="domain" description="Methyltransferase" evidence="1">
    <location>
        <begin position="44"/>
        <end position="141"/>
    </location>
</feature>
<sequence>MEAIIRYYNQYDESSRLTTDHSRRLEFITTTHVLDQHISNDHEILDLGAGTGIYSFYYAEKGNPVVSTDITPRHVQMIETKADELGMNHVRAKVIDARDLSRFENGRFDVVLCLGPIYHLTDPRDQERCIRECIRVLKPGGILAVAYVNKFFILPHLIQKDRKYLEEPWVSKILDEGRIFSHEVPGFWTDAYFHSPSEMEQLLTQRGIGKIANVATDGVGQYLRDMVNDFSEEEFKLWVAYHLRTCSEPSILGMSNHGLFVGRKVD</sequence>
<proteinExistence type="predicted"/>
<keyword evidence="2" id="KW-0489">Methyltransferase</keyword>
<comment type="caution">
    <text evidence="2">The sequence shown here is derived from an EMBL/GenBank/DDBJ whole genome shotgun (WGS) entry which is preliminary data.</text>
</comment>
<dbReference type="RefSeq" id="WP_148450089.1">
    <property type="nucleotide sequence ID" value="NZ_VSDO01000001.1"/>
</dbReference>
<dbReference type="CDD" id="cd02440">
    <property type="entry name" value="AdoMet_MTases"/>
    <property type="match status" value="1"/>
</dbReference>
<dbReference type="InterPro" id="IPR041698">
    <property type="entry name" value="Methyltransf_25"/>
</dbReference>
<evidence type="ECO:0000313" key="3">
    <source>
        <dbReference type="Proteomes" id="UP000325218"/>
    </source>
</evidence>
<dbReference type="OrthoDB" id="9810615at2"/>
<dbReference type="Pfam" id="PF13649">
    <property type="entry name" value="Methyltransf_25"/>
    <property type="match status" value="1"/>
</dbReference>
<dbReference type="Proteomes" id="UP000325218">
    <property type="component" value="Unassembled WGS sequence"/>
</dbReference>
<dbReference type="Gene3D" id="3.40.50.150">
    <property type="entry name" value="Vaccinia Virus protein VP39"/>
    <property type="match status" value="1"/>
</dbReference>
<name>A0A5D0CXQ0_9BACL</name>
<reference evidence="2 3" key="1">
    <citation type="submission" date="2019-08" db="EMBL/GenBank/DDBJ databases">
        <title>Genome sequencing of Paenibacillus faecis DSM 23593(T).</title>
        <authorList>
            <person name="Kook J.-K."/>
            <person name="Park S.-N."/>
            <person name="Lim Y.K."/>
        </authorList>
    </citation>
    <scope>NUCLEOTIDE SEQUENCE [LARGE SCALE GENOMIC DNA]</scope>
    <source>
        <strain evidence="2 3">DSM 23593</strain>
    </source>
</reference>
<dbReference type="AlphaFoldDB" id="A0A5D0CXQ0"/>
<keyword evidence="2" id="KW-0808">Transferase</keyword>
<dbReference type="SUPFAM" id="SSF53335">
    <property type="entry name" value="S-adenosyl-L-methionine-dependent methyltransferases"/>
    <property type="match status" value="1"/>
</dbReference>
<dbReference type="EMBL" id="VSDO01000001">
    <property type="protein sequence ID" value="TYA14493.1"/>
    <property type="molecule type" value="Genomic_DNA"/>
</dbReference>
<gene>
    <name evidence="2" type="ORF">FRY98_02045</name>
</gene>
<dbReference type="GO" id="GO:0032259">
    <property type="term" value="P:methylation"/>
    <property type="evidence" value="ECO:0007669"/>
    <property type="project" value="UniProtKB-KW"/>
</dbReference>
<evidence type="ECO:0000313" key="2">
    <source>
        <dbReference type="EMBL" id="TYA14493.1"/>
    </source>
</evidence>
<protein>
    <submittedName>
        <fullName evidence="2">Class I SAM-dependent methyltransferase</fullName>
    </submittedName>
</protein>